<comment type="caution">
    <text evidence="2">The sequence shown here is derived from an EMBL/GenBank/DDBJ whole genome shotgun (WGS) entry which is preliminary data.</text>
</comment>
<name>A0AAP2DIK4_9BACT</name>
<dbReference type="SUPFAM" id="SSF101874">
    <property type="entry name" value="YceI-like"/>
    <property type="match status" value="1"/>
</dbReference>
<dbReference type="AlphaFoldDB" id="A0AAP2DIK4"/>
<sequence>MKNKTTTWAIDPLHSEVLFKIKHLVISTVTGSFNKFEGRAVSQGEGFDDAKVYFSIDVASIDTNQAQRDQHLREGDFFSADLYPKITFESTSFVNKGGNEFKMAGNLTMKGVTKPVELNVEYGGSQRSLQGVVKHGFEVTGIINRKEFGMAWNVVTDAGNLGLGEDIKLVANIQVSELVEEMKPAAAN</sequence>
<dbReference type="Proteomes" id="UP001319200">
    <property type="component" value="Unassembled WGS sequence"/>
</dbReference>
<accession>A0AAP2DIK4</accession>
<gene>
    <name evidence="2" type="ORF">KK083_04085</name>
</gene>
<dbReference type="InterPro" id="IPR007372">
    <property type="entry name" value="Lipid/polyisoprenoid-bd_YceI"/>
</dbReference>
<dbReference type="PANTHER" id="PTHR34406">
    <property type="entry name" value="PROTEIN YCEI"/>
    <property type="match status" value="1"/>
</dbReference>
<keyword evidence="3" id="KW-1185">Reference proteome</keyword>
<proteinExistence type="predicted"/>
<reference evidence="2 3" key="1">
    <citation type="submission" date="2021-05" db="EMBL/GenBank/DDBJ databases">
        <title>A Polyphasic approach of four new species of the genus Ohtaekwangia: Ohtaekwangia histidinii sp. nov., Ohtaekwangia cretensis sp. nov., Ohtaekwangia indiensis sp. nov., Ohtaekwangia reichenbachii sp. nov. from diverse environment.</title>
        <authorList>
            <person name="Octaviana S."/>
        </authorList>
    </citation>
    <scope>NUCLEOTIDE SEQUENCE [LARGE SCALE GENOMIC DNA]</scope>
    <source>
        <strain evidence="2 3">PWU4</strain>
    </source>
</reference>
<feature type="domain" description="Lipid/polyisoprenoid-binding YceI-like" evidence="1">
    <location>
        <begin position="7"/>
        <end position="176"/>
    </location>
</feature>
<dbReference type="RefSeq" id="WP_254160962.1">
    <property type="nucleotide sequence ID" value="NZ_JAHESF010000003.1"/>
</dbReference>
<evidence type="ECO:0000313" key="3">
    <source>
        <dbReference type="Proteomes" id="UP001319200"/>
    </source>
</evidence>
<dbReference type="SMART" id="SM00867">
    <property type="entry name" value="YceI"/>
    <property type="match status" value="1"/>
</dbReference>
<dbReference type="EMBL" id="JAHESF010000003">
    <property type="protein sequence ID" value="MBT1696043.1"/>
    <property type="molecule type" value="Genomic_DNA"/>
</dbReference>
<dbReference type="Pfam" id="PF04264">
    <property type="entry name" value="YceI"/>
    <property type="match status" value="1"/>
</dbReference>
<protein>
    <submittedName>
        <fullName evidence="2">YceI family protein</fullName>
    </submittedName>
</protein>
<evidence type="ECO:0000313" key="2">
    <source>
        <dbReference type="EMBL" id="MBT1696043.1"/>
    </source>
</evidence>
<organism evidence="2 3">
    <name type="scientific">Chryseosolibacter histidini</name>
    <dbReference type="NCBI Taxonomy" id="2782349"/>
    <lineage>
        <taxon>Bacteria</taxon>
        <taxon>Pseudomonadati</taxon>
        <taxon>Bacteroidota</taxon>
        <taxon>Cytophagia</taxon>
        <taxon>Cytophagales</taxon>
        <taxon>Chryseotaleaceae</taxon>
        <taxon>Chryseosolibacter</taxon>
    </lineage>
</organism>
<dbReference type="InterPro" id="IPR036761">
    <property type="entry name" value="TTHA0802/YceI-like_sf"/>
</dbReference>
<evidence type="ECO:0000259" key="1">
    <source>
        <dbReference type="SMART" id="SM00867"/>
    </source>
</evidence>
<dbReference type="PANTHER" id="PTHR34406:SF1">
    <property type="entry name" value="PROTEIN YCEI"/>
    <property type="match status" value="1"/>
</dbReference>
<dbReference type="Gene3D" id="2.40.128.110">
    <property type="entry name" value="Lipid/polyisoprenoid-binding, YceI-like"/>
    <property type="match status" value="1"/>
</dbReference>